<dbReference type="Proteomes" id="UP000326757">
    <property type="component" value="Unassembled WGS sequence"/>
</dbReference>
<accession>A0A5N6KA20</accession>
<dbReference type="AlphaFoldDB" id="A0A5N6KA20"/>
<organism evidence="2 3">
    <name type="scientific">Monilinia laxa</name>
    <name type="common">Brown rot fungus</name>
    <name type="synonym">Sclerotinia laxa</name>
    <dbReference type="NCBI Taxonomy" id="61186"/>
    <lineage>
        <taxon>Eukaryota</taxon>
        <taxon>Fungi</taxon>
        <taxon>Dikarya</taxon>
        <taxon>Ascomycota</taxon>
        <taxon>Pezizomycotina</taxon>
        <taxon>Leotiomycetes</taxon>
        <taxon>Helotiales</taxon>
        <taxon>Sclerotiniaceae</taxon>
        <taxon>Monilinia</taxon>
    </lineage>
</organism>
<evidence type="ECO:0000313" key="2">
    <source>
        <dbReference type="EMBL" id="KAB8300027.1"/>
    </source>
</evidence>
<feature type="transmembrane region" description="Helical" evidence="1">
    <location>
        <begin position="49"/>
        <end position="69"/>
    </location>
</feature>
<keyword evidence="3" id="KW-1185">Reference proteome</keyword>
<proteinExistence type="predicted"/>
<keyword evidence="1" id="KW-1133">Transmembrane helix</keyword>
<gene>
    <name evidence="2" type="ORF">EYC80_000266</name>
</gene>
<name>A0A5N6KA20_MONLA</name>
<evidence type="ECO:0000313" key="3">
    <source>
        <dbReference type="Proteomes" id="UP000326757"/>
    </source>
</evidence>
<sequence>MPCWVVNLYFLLTLWIYIYSILSTNNRVFTTDKFQGTNGERNERTIDRICFFFFFLALLYSPLLCLPHVTHLPTYETKALILGV</sequence>
<protein>
    <submittedName>
        <fullName evidence="2">Uncharacterized protein</fullName>
    </submittedName>
</protein>
<dbReference type="EMBL" id="VIGI01000005">
    <property type="protein sequence ID" value="KAB8300027.1"/>
    <property type="molecule type" value="Genomic_DNA"/>
</dbReference>
<keyword evidence="1" id="KW-0812">Transmembrane</keyword>
<keyword evidence="1" id="KW-0472">Membrane</keyword>
<reference evidence="2 3" key="1">
    <citation type="submission" date="2019-06" db="EMBL/GenBank/DDBJ databases">
        <title>Genome Sequence of the Brown Rot Fungal Pathogen Monilinia laxa.</title>
        <authorList>
            <person name="De Miccolis Angelini R.M."/>
            <person name="Landi L."/>
            <person name="Abate D."/>
            <person name="Pollastro S."/>
            <person name="Romanazzi G."/>
            <person name="Faretra F."/>
        </authorList>
    </citation>
    <scope>NUCLEOTIDE SEQUENCE [LARGE SCALE GENOMIC DNA]</scope>
    <source>
        <strain evidence="2 3">Mlax316</strain>
    </source>
</reference>
<feature type="transmembrane region" description="Helical" evidence="1">
    <location>
        <begin position="6"/>
        <end position="28"/>
    </location>
</feature>
<evidence type="ECO:0000256" key="1">
    <source>
        <dbReference type="SAM" id="Phobius"/>
    </source>
</evidence>
<comment type="caution">
    <text evidence="2">The sequence shown here is derived from an EMBL/GenBank/DDBJ whole genome shotgun (WGS) entry which is preliminary data.</text>
</comment>